<gene>
    <name evidence="2" type="ORF">ISU02_07370</name>
</gene>
<feature type="transmembrane region" description="Helical" evidence="1">
    <location>
        <begin position="12"/>
        <end position="29"/>
    </location>
</feature>
<protein>
    <submittedName>
        <fullName evidence="2">Uncharacterized protein</fullName>
    </submittedName>
</protein>
<feature type="transmembrane region" description="Helical" evidence="1">
    <location>
        <begin position="56"/>
        <end position="77"/>
    </location>
</feature>
<dbReference type="Proteomes" id="UP000614200">
    <property type="component" value="Unassembled WGS sequence"/>
</dbReference>
<organism evidence="2 3">
    <name type="scientific">Fusibacter ferrireducens</name>
    <dbReference type="NCBI Taxonomy" id="2785058"/>
    <lineage>
        <taxon>Bacteria</taxon>
        <taxon>Bacillati</taxon>
        <taxon>Bacillota</taxon>
        <taxon>Clostridia</taxon>
        <taxon>Eubacteriales</taxon>
        <taxon>Eubacteriales Family XII. Incertae Sedis</taxon>
        <taxon>Fusibacter</taxon>
    </lineage>
</organism>
<keyword evidence="1" id="KW-0472">Membrane</keyword>
<evidence type="ECO:0000313" key="3">
    <source>
        <dbReference type="Proteomes" id="UP000614200"/>
    </source>
</evidence>
<name>A0ABR9ZR51_9FIRM</name>
<evidence type="ECO:0000313" key="2">
    <source>
        <dbReference type="EMBL" id="MBF4692933.1"/>
    </source>
</evidence>
<keyword evidence="1" id="KW-0812">Transmembrane</keyword>
<keyword evidence="3" id="KW-1185">Reference proteome</keyword>
<comment type="caution">
    <text evidence="2">The sequence shown here is derived from an EMBL/GenBank/DDBJ whole genome shotgun (WGS) entry which is preliminary data.</text>
</comment>
<dbReference type="RefSeq" id="WP_194701173.1">
    <property type="nucleotide sequence ID" value="NZ_JADKNH010000004.1"/>
</dbReference>
<accession>A0ABR9ZR51</accession>
<proteinExistence type="predicted"/>
<reference evidence="2 3" key="1">
    <citation type="submission" date="2020-11" db="EMBL/GenBank/DDBJ databases">
        <title>Fusibacter basophilias sp. nov.</title>
        <authorList>
            <person name="Qiu D."/>
        </authorList>
    </citation>
    <scope>NUCLEOTIDE SEQUENCE [LARGE SCALE GENOMIC DNA]</scope>
    <source>
        <strain evidence="2 3">Q10-2</strain>
    </source>
</reference>
<dbReference type="EMBL" id="JADKNH010000004">
    <property type="protein sequence ID" value="MBF4692933.1"/>
    <property type="molecule type" value="Genomic_DNA"/>
</dbReference>
<keyword evidence="1" id="KW-1133">Transmembrane helix</keyword>
<evidence type="ECO:0000256" key="1">
    <source>
        <dbReference type="SAM" id="Phobius"/>
    </source>
</evidence>
<sequence>MIKRFLRFNTYSGTLFIIVILVIFMRLYGTTLTVTESNWLGMHTQWATILLNLHSFYFKFIEPFFVIVLVRALQIYLEDKKIAR</sequence>